<evidence type="ECO:0000259" key="10">
    <source>
        <dbReference type="Pfam" id="PF13456"/>
    </source>
</evidence>
<keyword evidence="12" id="KW-1185">Reference proteome</keyword>
<evidence type="ECO:0000313" key="11">
    <source>
        <dbReference type="EMBL" id="MCD7461781.1"/>
    </source>
</evidence>
<keyword evidence="5 8" id="KW-0378">Hydrolase</keyword>
<evidence type="ECO:0000256" key="1">
    <source>
        <dbReference type="ARBA" id="ARBA00004191"/>
    </source>
</evidence>
<protein>
    <recommendedName>
        <fullName evidence="10">RNase H type-1 domain-containing protein</fullName>
    </recommendedName>
</protein>
<accession>A0ABS8SSC4</accession>
<comment type="subcellular location">
    <subcellularLocation>
        <location evidence="1">Secreted</location>
        <location evidence="1">Cell wall</location>
    </subcellularLocation>
</comment>
<keyword evidence="4" id="KW-0964">Secreted</keyword>
<feature type="compositionally biased region" description="Polar residues" evidence="9">
    <location>
        <begin position="185"/>
        <end position="194"/>
    </location>
</feature>
<evidence type="ECO:0000256" key="4">
    <source>
        <dbReference type="ARBA" id="ARBA00022525"/>
    </source>
</evidence>
<keyword evidence="3" id="KW-0134">Cell wall</keyword>
<evidence type="ECO:0000256" key="8">
    <source>
        <dbReference type="RuleBase" id="RU361169"/>
    </source>
</evidence>
<dbReference type="Gene3D" id="2.160.20.10">
    <property type="entry name" value="Single-stranded right-handed beta-helix, Pectin lyase-like"/>
    <property type="match status" value="1"/>
</dbReference>
<keyword evidence="7" id="KW-0961">Cell wall biogenesis/degradation</keyword>
<name>A0ABS8SSC4_DATST</name>
<sequence>MLVGQVKEQKRTSGATRRVRDNKARVPLAMSMHDSVGHCPRHGAIDIINGEQNTNQKLHNITEEIKQILAQANVTATHCYREANLVADALAKNAAKKEQSFYFCNYKNLPSEASSVQIKDVTFSNISGTSHTVEAVILNCSATFPCQGIKLNDINLVYNGTGGPAVSSCANAKGTPTGKELPPSCLQSSLDSLT</sequence>
<reference evidence="11 12" key="1">
    <citation type="journal article" date="2021" name="BMC Genomics">
        <title>Datura genome reveals duplications of psychoactive alkaloid biosynthetic genes and high mutation rate following tissue culture.</title>
        <authorList>
            <person name="Rajewski A."/>
            <person name="Carter-House D."/>
            <person name="Stajich J."/>
            <person name="Litt A."/>
        </authorList>
    </citation>
    <scope>NUCLEOTIDE SEQUENCE [LARGE SCALE GENOMIC DNA]</scope>
    <source>
        <strain evidence="11">AR-01</strain>
    </source>
</reference>
<dbReference type="SUPFAM" id="SSF51126">
    <property type="entry name" value="Pectin lyase-like"/>
    <property type="match status" value="1"/>
</dbReference>
<evidence type="ECO:0000256" key="7">
    <source>
        <dbReference type="ARBA" id="ARBA00023316"/>
    </source>
</evidence>
<dbReference type="Pfam" id="PF13456">
    <property type="entry name" value="RVT_3"/>
    <property type="match status" value="1"/>
</dbReference>
<feature type="domain" description="RNase H type-1" evidence="10">
    <location>
        <begin position="43"/>
        <end position="94"/>
    </location>
</feature>
<evidence type="ECO:0000256" key="3">
    <source>
        <dbReference type="ARBA" id="ARBA00022512"/>
    </source>
</evidence>
<dbReference type="InterPro" id="IPR011050">
    <property type="entry name" value="Pectin_lyase_fold/virulence"/>
</dbReference>
<organism evidence="11 12">
    <name type="scientific">Datura stramonium</name>
    <name type="common">Jimsonweed</name>
    <name type="synonym">Common thornapple</name>
    <dbReference type="NCBI Taxonomy" id="4076"/>
    <lineage>
        <taxon>Eukaryota</taxon>
        <taxon>Viridiplantae</taxon>
        <taxon>Streptophyta</taxon>
        <taxon>Embryophyta</taxon>
        <taxon>Tracheophyta</taxon>
        <taxon>Spermatophyta</taxon>
        <taxon>Magnoliopsida</taxon>
        <taxon>eudicotyledons</taxon>
        <taxon>Gunneridae</taxon>
        <taxon>Pentapetalae</taxon>
        <taxon>asterids</taxon>
        <taxon>lamiids</taxon>
        <taxon>Solanales</taxon>
        <taxon>Solanaceae</taxon>
        <taxon>Solanoideae</taxon>
        <taxon>Datureae</taxon>
        <taxon>Datura</taxon>
    </lineage>
</organism>
<comment type="caution">
    <text evidence="11">The sequence shown here is derived from an EMBL/GenBank/DDBJ whole genome shotgun (WGS) entry which is preliminary data.</text>
</comment>
<dbReference type="Proteomes" id="UP000823775">
    <property type="component" value="Unassembled WGS sequence"/>
</dbReference>
<keyword evidence="6 8" id="KW-0326">Glycosidase</keyword>
<dbReference type="InterPro" id="IPR002156">
    <property type="entry name" value="RNaseH_domain"/>
</dbReference>
<evidence type="ECO:0000256" key="2">
    <source>
        <dbReference type="ARBA" id="ARBA00008834"/>
    </source>
</evidence>
<dbReference type="InterPro" id="IPR012334">
    <property type="entry name" value="Pectin_lyas_fold"/>
</dbReference>
<feature type="region of interest" description="Disordered" evidence="9">
    <location>
        <begin position="173"/>
        <end position="194"/>
    </location>
</feature>
<evidence type="ECO:0000256" key="5">
    <source>
        <dbReference type="ARBA" id="ARBA00022801"/>
    </source>
</evidence>
<evidence type="ECO:0000256" key="6">
    <source>
        <dbReference type="ARBA" id="ARBA00023295"/>
    </source>
</evidence>
<dbReference type="InterPro" id="IPR000743">
    <property type="entry name" value="Glyco_hydro_28"/>
</dbReference>
<dbReference type="PANTHER" id="PTHR31375">
    <property type="match status" value="1"/>
</dbReference>
<evidence type="ECO:0000256" key="9">
    <source>
        <dbReference type="SAM" id="MobiDB-lite"/>
    </source>
</evidence>
<comment type="similarity">
    <text evidence="2 8">Belongs to the glycosyl hydrolase 28 family.</text>
</comment>
<gene>
    <name evidence="11" type="ORF">HAX54_047100</name>
</gene>
<feature type="region of interest" description="Disordered" evidence="9">
    <location>
        <begin position="1"/>
        <end position="20"/>
    </location>
</feature>
<dbReference type="EMBL" id="JACEIK010000754">
    <property type="protein sequence ID" value="MCD7461781.1"/>
    <property type="molecule type" value="Genomic_DNA"/>
</dbReference>
<evidence type="ECO:0000313" key="12">
    <source>
        <dbReference type="Proteomes" id="UP000823775"/>
    </source>
</evidence>
<dbReference type="Pfam" id="PF00295">
    <property type="entry name" value="Glyco_hydro_28"/>
    <property type="match status" value="1"/>
</dbReference>
<proteinExistence type="inferred from homology"/>